<dbReference type="EMBL" id="JARPUR010000001">
    <property type="protein sequence ID" value="KAK4885198.1"/>
    <property type="molecule type" value="Genomic_DNA"/>
</dbReference>
<evidence type="ECO:0000256" key="4">
    <source>
        <dbReference type="ARBA" id="ARBA00022692"/>
    </source>
</evidence>
<evidence type="ECO:0000256" key="7">
    <source>
        <dbReference type="ARBA" id="ARBA00023136"/>
    </source>
</evidence>
<reference evidence="12" key="1">
    <citation type="submission" date="2023-01" db="EMBL/GenBank/DDBJ databases">
        <title>Key to firefly adult light organ development and bioluminescence: homeobox transcription factors regulate luciferase expression and transportation to peroxisome.</title>
        <authorList>
            <person name="Fu X."/>
        </authorList>
    </citation>
    <scope>NUCLEOTIDE SEQUENCE [LARGE SCALE GENOMIC DNA]</scope>
</reference>
<comment type="caution">
    <text evidence="11">The sequence shown here is derived from an EMBL/GenBank/DDBJ whole genome shotgun (WGS) entry which is preliminary data.</text>
</comment>
<gene>
    <name evidence="11" type="ORF">RN001_001469</name>
</gene>
<keyword evidence="9" id="KW-0807">Transducer</keyword>
<keyword evidence="8" id="KW-0675">Receptor</keyword>
<dbReference type="GO" id="GO:0004984">
    <property type="term" value="F:olfactory receptor activity"/>
    <property type="evidence" value="ECO:0007669"/>
    <property type="project" value="InterPro"/>
</dbReference>
<evidence type="ECO:0000256" key="10">
    <source>
        <dbReference type="SAM" id="Phobius"/>
    </source>
</evidence>
<dbReference type="GO" id="GO:0005886">
    <property type="term" value="C:plasma membrane"/>
    <property type="evidence" value="ECO:0007669"/>
    <property type="project" value="UniProtKB-SubCell"/>
</dbReference>
<dbReference type="PANTHER" id="PTHR21137">
    <property type="entry name" value="ODORANT RECEPTOR"/>
    <property type="match status" value="1"/>
</dbReference>
<accession>A0AAN7QMW6</accession>
<evidence type="ECO:0000256" key="2">
    <source>
        <dbReference type="ARBA" id="ARBA00022475"/>
    </source>
</evidence>
<feature type="transmembrane region" description="Helical" evidence="10">
    <location>
        <begin position="315"/>
        <end position="333"/>
    </location>
</feature>
<organism evidence="11 12">
    <name type="scientific">Aquatica leii</name>
    <dbReference type="NCBI Taxonomy" id="1421715"/>
    <lineage>
        <taxon>Eukaryota</taxon>
        <taxon>Metazoa</taxon>
        <taxon>Ecdysozoa</taxon>
        <taxon>Arthropoda</taxon>
        <taxon>Hexapoda</taxon>
        <taxon>Insecta</taxon>
        <taxon>Pterygota</taxon>
        <taxon>Neoptera</taxon>
        <taxon>Endopterygota</taxon>
        <taxon>Coleoptera</taxon>
        <taxon>Polyphaga</taxon>
        <taxon>Elateriformia</taxon>
        <taxon>Elateroidea</taxon>
        <taxon>Lampyridae</taxon>
        <taxon>Luciolinae</taxon>
        <taxon>Aquatica</taxon>
    </lineage>
</organism>
<keyword evidence="4 10" id="KW-0812">Transmembrane</keyword>
<protein>
    <recommendedName>
        <fullName evidence="13">Odorant receptor</fullName>
    </recommendedName>
</protein>
<sequence>MQNKNRVWEPGTVVETNANRPRSYNVLLDKNLKVYGRNRKVIKQLNNEYNNEANEIYDKILDERLHRGLQVENSNSKTLDERSQVHVSQDMQTSSAPEINVNTNKANGFSYCQKKSDHYTDPEIFGDNSDDDPDYVPELDVENDKTIHEDDPGNKVAKRCVTKNILSSKWCLDPPSASRTRVHNTVTKMVKSNNANAFKLQHAMMLSSGVWPEESSTITYKIKCIISWILSLGLFITMTMQVIHDITDFTKLSEILYIMVTIAATVGKMASFTYQRKKFLKMIKFLKEPIFMSYTDDLDHYMAATIKSSTFIANFYRYLVGCCIVMFIVYPIVDNKPLPFPFSFELGSFKYCMYVFQIASIGCCAWNNSCIDTLTTSIMGIGAAQLSILYEKIVNIKHMTNCLEDKNNVSVKNKDITPSLEQCVEHHNAIIILIDYIEEVFTVGLLAQFVTSVMVILTMSVKSNEVLATDPKFEETVLRWYAECDSDFSDQDADSESPITTENIITSDHKTGSELSSNESGDEEEMVVSESLEDSATSDLHRKYFYEAEAVTLNAVGQIEQNLTITITMIVDHTWYTKMRLSFLNVVGDAADCYYNTIR</sequence>
<evidence type="ECO:0000256" key="1">
    <source>
        <dbReference type="ARBA" id="ARBA00004651"/>
    </source>
</evidence>
<evidence type="ECO:0000256" key="3">
    <source>
        <dbReference type="ARBA" id="ARBA00022606"/>
    </source>
</evidence>
<keyword evidence="6 10" id="KW-1133">Transmembrane helix</keyword>
<dbReference type="GO" id="GO:0007165">
    <property type="term" value="P:signal transduction"/>
    <property type="evidence" value="ECO:0007669"/>
    <property type="project" value="UniProtKB-KW"/>
</dbReference>
<dbReference type="PANTHER" id="PTHR21137:SF35">
    <property type="entry name" value="ODORANT RECEPTOR 19A-RELATED"/>
    <property type="match status" value="1"/>
</dbReference>
<dbReference type="Pfam" id="PF02949">
    <property type="entry name" value="7tm_6"/>
    <property type="match status" value="1"/>
</dbReference>
<keyword evidence="5" id="KW-0552">Olfaction</keyword>
<evidence type="ECO:0000256" key="5">
    <source>
        <dbReference type="ARBA" id="ARBA00022725"/>
    </source>
</evidence>
<feature type="transmembrane region" description="Helical" evidence="10">
    <location>
        <begin position="255"/>
        <end position="274"/>
    </location>
</feature>
<evidence type="ECO:0000313" key="11">
    <source>
        <dbReference type="EMBL" id="KAK4885198.1"/>
    </source>
</evidence>
<dbReference type="Proteomes" id="UP001353858">
    <property type="component" value="Unassembled WGS sequence"/>
</dbReference>
<proteinExistence type="predicted"/>
<keyword evidence="3" id="KW-0716">Sensory transduction</keyword>
<keyword evidence="2" id="KW-1003">Cell membrane</keyword>
<evidence type="ECO:0000256" key="9">
    <source>
        <dbReference type="ARBA" id="ARBA00023224"/>
    </source>
</evidence>
<evidence type="ECO:0000256" key="6">
    <source>
        <dbReference type="ARBA" id="ARBA00022989"/>
    </source>
</evidence>
<dbReference type="AlphaFoldDB" id="A0AAN7QMW6"/>
<dbReference type="GO" id="GO:0005549">
    <property type="term" value="F:odorant binding"/>
    <property type="evidence" value="ECO:0007669"/>
    <property type="project" value="InterPro"/>
</dbReference>
<evidence type="ECO:0000313" key="12">
    <source>
        <dbReference type="Proteomes" id="UP001353858"/>
    </source>
</evidence>
<keyword evidence="12" id="KW-1185">Reference proteome</keyword>
<feature type="transmembrane region" description="Helical" evidence="10">
    <location>
        <begin position="225"/>
        <end position="243"/>
    </location>
</feature>
<name>A0AAN7QMW6_9COLE</name>
<keyword evidence="7 10" id="KW-0472">Membrane</keyword>
<comment type="subcellular location">
    <subcellularLocation>
        <location evidence="1">Cell membrane</location>
        <topology evidence="1">Multi-pass membrane protein</topology>
    </subcellularLocation>
</comment>
<evidence type="ECO:0008006" key="13">
    <source>
        <dbReference type="Google" id="ProtNLM"/>
    </source>
</evidence>
<evidence type="ECO:0000256" key="8">
    <source>
        <dbReference type="ARBA" id="ARBA00023170"/>
    </source>
</evidence>
<dbReference type="InterPro" id="IPR004117">
    <property type="entry name" value="7tm6_olfct_rcpt"/>
</dbReference>